<reference evidence="3 4" key="1">
    <citation type="journal article" date="2016" name="Proc. Natl. Acad. Sci. U.S.A.">
        <title>Comparative genomics of biotechnologically important yeasts.</title>
        <authorList>
            <person name="Riley R."/>
            <person name="Haridas S."/>
            <person name="Wolfe K.H."/>
            <person name="Lopes M.R."/>
            <person name="Hittinger C.T."/>
            <person name="Goeker M."/>
            <person name="Salamov A.A."/>
            <person name="Wisecaver J.H."/>
            <person name="Long T.M."/>
            <person name="Calvey C.H."/>
            <person name="Aerts A.L."/>
            <person name="Barry K.W."/>
            <person name="Choi C."/>
            <person name="Clum A."/>
            <person name="Coughlan A.Y."/>
            <person name="Deshpande S."/>
            <person name="Douglass A.P."/>
            <person name="Hanson S.J."/>
            <person name="Klenk H.-P."/>
            <person name="LaButti K.M."/>
            <person name="Lapidus A."/>
            <person name="Lindquist E.A."/>
            <person name="Lipzen A.M."/>
            <person name="Meier-Kolthoff J.P."/>
            <person name="Ohm R.A."/>
            <person name="Otillar R.P."/>
            <person name="Pangilinan J.L."/>
            <person name="Peng Y."/>
            <person name="Rokas A."/>
            <person name="Rosa C.A."/>
            <person name="Scheuner C."/>
            <person name="Sibirny A.A."/>
            <person name="Slot J.C."/>
            <person name="Stielow J.B."/>
            <person name="Sun H."/>
            <person name="Kurtzman C.P."/>
            <person name="Blackwell M."/>
            <person name="Grigoriev I.V."/>
            <person name="Jeffries T.W."/>
        </authorList>
    </citation>
    <scope>NUCLEOTIDE SEQUENCE [LARGE SCALE GENOMIC DNA]</scope>
    <source>
        <strain evidence="3 4">NRRL Y-11557</strain>
    </source>
</reference>
<dbReference type="Proteomes" id="UP000094385">
    <property type="component" value="Unassembled WGS sequence"/>
</dbReference>
<dbReference type="GO" id="GO:0034198">
    <property type="term" value="P:cellular response to amino acid starvation"/>
    <property type="evidence" value="ECO:0007669"/>
    <property type="project" value="EnsemblFungi"/>
</dbReference>
<dbReference type="EMBL" id="KV454291">
    <property type="protein sequence ID" value="ODQ75061.1"/>
    <property type="molecule type" value="Genomic_DNA"/>
</dbReference>
<protein>
    <recommendedName>
        <fullName evidence="2">RWD domain-containing protein</fullName>
    </recommendedName>
</protein>
<dbReference type="OrthoDB" id="277175at2759"/>
<dbReference type="GO" id="GO:0004860">
    <property type="term" value="F:protein kinase inhibitor activity"/>
    <property type="evidence" value="ECO:0007669"/>
    <property type="project" value="EnsemblFungi"/>
</dbReference>
<dbReference type="PANTHER" id="PTHR12292">
    <property type="entry name" value="RWD DOMAIN-CONTAINING PROTEIN"/>
    <property type="match status" value="1"/>
</dbReference>
<dbReference type="PROSITE" id="PS50908">
    <property type="entry name" value="RWD"/>
    <property type="match status" value="1"/>
</dbReference>
<feature type="compositionally biased region" description="Basic and acidic residues" evidence="1">
    <location>
        <begin position="193"/>
        <end position="221"/>
    </location>
</feature>
<evidence type="ECO:0000313" key="4">
    <source>
        <dbReference type="Proteomes" id="UP000094385"/>
    </source>
</evidence>
<dbReference type="GO" id="GO:1903833">
    <property type="term" value="P:positive regulation of cellular response to amino acid starvation"/>
    <property type="evidence" value="ECO:0007669"/>
    <property type="project" value="EnsemblFungi"/>
</dbReference>
<feature type="region of interest" description="Disordered" evidence="1">
    <location>
        <begin position="139"/>
        <end position="163"/>
    </location>
</feature>
<name>A0A1E3QBL9_LIPST</name>
<proteinExistence type="predicted"/>
<dbReference type="AlphaFoldDB" id="A0A1E3QBL9"/>
<dbReference type="InterPro" id="IPR040213">
    <property type="entry name" value="GIR2-like"/>
</dbReference>
<organism evidence="3 4">
    <name type="scientific">Lipomyces starkeyi NRRL Y-11557</name>
    <dbReference type="NCBI Taxonomy" id="675824"/>
    <lineage>
        <taxon>Eukaryota</taxon>
        <taxon>Fungi</taxon>
        <taxon>Dikarya</taxon>
        <taxon>Ascomycota</taxon>
        <taxon>Saccharomycotina</taxon>
        <taxon>Lipomycetes</taxon>
        <taxon>Lipomycetales</taxon>
        <taxon>Lipomycetaceae</taxon>
        <taxon>Lipomyces</taxon>
    </lineage>
</organism>
<evidence type="ECO:0000259" key="2">
    <source>
        <dbReference type="PROSITE" id="PS50908"/>
    </source>
</evidence>
<dbReference type="SMART" id="SM00591">
    <property type="entry name" value="RWD"/>
    <property type="match status" value="1"/>
</dbReference>
<sequence>MDPEEERAQELELLQSMYPDEMTVLSPTVFTISTDLEPPTSSSGGTMKNSNQSLLVRVEYTENYPETAPVIELSLEQAAVETDDAEDGNDGNVFEELIVLNNSDLGTLNEKARQEAEDNLGFPSVFAIMSSLKDQAESILQEKQAEREREREAKIREEEEKEQAKFRGTLVNRENFIEWRRKFKADMAALVNKDGKDEETKKRPSGREIFEKGLDGSRHSDDDDDESLQQGVKNVSIS</sequence>
<evidence type="ECO:0000256" key="1">
    <source>
        <dbReference type="SAM" id="MobiDB-lite"/>
    </source>
</evidence>
<evidence type="ECO:0000313" key="3">
    <source>
        <dbReference type="EMBL" id="ODQ75061.1"/>
    </source>
</evidence>
<dbReference type="GO" id="GO:0002181">
    <property type="term" value="P:cytoplasmic translation"/>
    <property type="evidence" value="ECO:0007669"/>
    <property type="project" value="EnsemblFungi"/>
</dbReference>
<feature type="region of interest" description="Disordered" evidence="1">
    <location>
        <begin position="192"/>
        <end position="238"/>
    </location>
</feature>
<feature type="compositionally biased region" description="Polar residues" evidence="1">
    <location>
        <begin position="228"/>
        <end position="238"/>
    </location>
</feature>
<feature type="compositionally biased region" description="Basic and acidic residues" evidence="1">
    <location>
        <begin position="143"/>
        <end position="163"/>
    </location>
</feature>
<dbReference type="InterPro" id="IPR016135">
    <property type="entry name" value="UBQ-conjugating_enzyme/RWD"/>
</dbReference>
<dbReference type="InterPro" id="IPR006575">
    <property type="entry name" value="RWD_dom"/>
</dbReference>
<dbReference type="SUPFAM" id="SSF54495">
    <property type="entry name" value="UBC-like"/>
    <property type="match status" value="1"/>
</dbReference>
<dbReference type="Pfam" id="PF05773">
    <property type="entry name" value="RWD"/>
    <property type="match status" value="1"/>
</dbReference>
<keyword evidence="4" id="KW-1185">Reference proteome</keyword>
<dbReference type="GO" id="GO:0031333">
    <property type="term" value="P:negative regulation of protein-containing complex assembly"/>
    <property type="evidence" value="ECO:0007669"/>
    <property type="project" value="EnsemblFungi"/>
</dbReference>
<dbReference type="STRING" id="675824.A0A1E3QBL9"/>
<feature type="domain" description="RWD" evidence="2">
    <location>
        <begin position="9"/>
        <end position="139"/>
    </location>
</feature>
<dbReference type="Gene3D" id="3.10.110.10">
    <property type="entry name" value="Ubiquitin Conjugating Enzyme"/>
    <property type="match status" value="1"/>
</dbReference>
<accession>A0A1E3QBL9</accession>
<gene>
    <name evidence="3" type="ORF">LIPSTDRAFT_69246</name>
</gene>